<dbReference type="InterPro" id="IPR004792">
    <property type="entry name" value="BaiN-like"/>
</dbReference>
<dbReference type="OrthoDB" id="9773233at2"/>
<protein>
    <recommendedName>
        <fullName evidence="8">Flavoprotein, HI0933 family</fullName>
    </recommendedName>
</protein>
<dbReference type="Gene3D" id="2.40.30.10">
    <property type="entry name" value="Translation factors"/>
    <property type="match status" value="1"/>
</dbReference>
<evidence type="ECO:0000313" key="7">
    <source>
        <dbReference type="Proteomes" id="UP000199533"/>
    </source>
</evidence>
<dbReference type="EMBL" id="FOSP01000032">
    <property type="protein sequence ID" value="SFL11462.1"/>
    <property type="molecule type" value="Genomic_DNA"/>
</dbReference>
<evidence type="ECO:0000256" key="1">
    <source>
        <dbReference type="ARBA" id="ARBA00001974"/>
    </source>
</evidence>
<name>A0A1I4F0D6_9PROT</name>
<dbReference type="NCBIfam" id="TIGR00275">
    <property type="entry name" value="aminoacetone oxidase family FAD-binding enzyme"/>
    <property type="match status" value="1"/>
</dbReference>
<comment type="cofactor">
    <cofactor evidence="1">
        <name>FAD</name>
        <dbReference type="ChEBI" id="CHEBI:57692"/>
    </cofactor>
</comment>
<evidence type="ECO:0000313" key="6">
    <source>
        <dbReference type="EMBL" id="SFL11462.1"/>
    </source>
</evidence>
<reference evidence="7" key="1">
    <citation type="submission" date="2016-10" db="EMBL/GenBank/DDBJ databases">
        <authorList>
            <person name="Varghese N."/>
            <person name="Submissions S."/>
        </authorList>
    </citation>
    <scope>NUCLEOTIDE SEQUENCE [LARGE SCALE GENOMIC DNA]</scope>
    <source>
        <strain evidence="7">Nm69</strain>
    </source>
</reference>
<feature type="domain" description="RsdA/BaiN/AoA(So)-like insert" evidence="5">
    <location>
        <begin position="182"/>
        <end position="337"/>
    </location>
</feature>
<dbReference type="Pfam" id="PF03486">
    <property type="entry name" value="HI0933_like"/>
    <property type="match status" value="1"/>
</dbReference>
<gene>
    <name evidence="6" type="ORF">SAMN05216302_103238</name>
</gene>
<dbReference type="AlphaFoldDB" id="A0A1I4F0D6"/>
<dbReference type="InterPro" id="IPR036188">
    <property type="entry name" value="FAD/NAD-bd_sf"/>
</dbReference>
<dbReference type="InterPro" id="IPR057661">
    <property type="entry name" value="RsdA/BaiN/AoA(So)_Rossmann"/>
</dbReference>
<dbReference type="InterPro" id="IPR055178">
    <property type="entry name" value="RsdA/BaiN/AoA(So)-like_dom"/>
</dbReference>
<keyword evidence="3" id="KW-0274">FAD</keyword>
<dbReference type="PANTHER" id="PTHR42887:SF2">
    <property type="entry name" value="OS12G0638800 PROTEIN"/>
    <property type="match status" value="1"/>
</dbReference>
<proteinExistence type="predicted"/>
<dbReference type="SUPFAM" id="SSF160996">
    <property type="entry name" value="HI0933 insert domain-like"/>
    <property type="match status" value="1"/>
</dbReference>
<dbReference type="InterPro" id="IPR023166">
    <property type="entry name" value="BaiN-like_dom_sf"/>
</dbReference>
<evidence type="ECO:0000259" key="4">
    <source>
        <dbReference type="Pfam" id="PF03486"/>
    </source>
</evidence>
<sequence length="392" mass="43510">MMCAIEAGKRGRSVLLLDHSPRLAEKIRISGGGRCNFTNRHTKPENFLSNNPHFCRSALARFTPNNFIALLEKYGVRYHEKKLGQLFCDNSSQQIIDLLKKECDAAGVTWQIPSKVSAVKQLNHDNADHINNKRFTIQTEGNTLIAHSLVIATGGLSIPQIGATDFGYRIARQFNIPVTALRPGLVGMTFSQNDFSCFKDISGIVTDTEVNCQSASFRENILWTHRGLSGPAILQISSYWRPGTAIHINLLPQQALMDIFHTKKQSDQLLSNLLANYLPRRLVHAWCDMMLTQLSLSHLSNKPVRQFRDSTLKQIAEKIHDWQVVPSGTVGYKKAEVTVGGVDTHALSSKTMEATQVPGLYFIGEVVDVTGQLGGFNFQWAWSSGYAAGQAV</sequence>
<feature type="domain" description="RsdA/BaiN/AoA(So)-like Rossmann fold-like" evidence="4">
    <location>
        <begin position="1"/>
        <end position="390"/>
    </location>
</feature>
<dbReference type="Proteomes" id="UP000199533">
    <property type="component" value="Unassembled WGS sequence"/>
</dbReference>
<dbReference type="Gene3D" id="1.10.8.260">
    <property type="entry name" value="HI0933 insert domain-like"/>
    <property type="match status" value="1"/>
</dbReference>
<dbReference type="Pfam" id="PF22780">
    <property type="entry name" value="HI0933_like_1st"/>
    <property type="match status" value="1"/>
</dbReference>
<evidence type="ECO:0008006" key="8">
    <source>
        <dbReference type="Google" id="ProtNLM"/>
    </source>
</evidence>
<dbReference type="Gene3D" id="3.50.50.60">
    <property type="entry name" value="FAD/NAD(P)-binding domain"/>
    <property type="match status" value="1"/>
</dbReference>
<evidence type="ECO:0000256" key="3">
    <source>
        <dbReference type="ARBA" id="ARBA00022827"/>
    </source>
</evidence>
<keyword evidence="2" id="KW-0285">Flavoprotein</keyword>
<dbReference type="PANTHER" id="PTHR42887">
    <property type="entry name" value="OS12G0638800 PROTEIN"/>
    <property type="match status" value="1"/>
</dbReference>
<dbReference type="SUPFAM" id="SSF51905">
    <property type="entry name" value="FAD/NAD(P)-binding domain"/>
    <property type="match status" value="1"/>
</dbReference>
<evidence type="ECO:0000259" key="5">
    <source>
        <dbReference type="Pfam" id="PF22780"/>
    </source>
</evidence>
<organism evidence="6 7">
    <name type="scientific">Nitrosomonas aestuarii</name>
    <dbReference type="NCBI Taxonomy" id="52441"/>
    <lineage>
        <taxon>Bacteria</taxon>
        <taxon>Pseudomonadati</taxon>
        <taxon>Pseudomonadota</taxon>
        <taxon>Betaproteobacteria</taxon>
        <taxon>Nitrosomonadales</taxon>
        <taxon>Nitrosomonadaceae</taxon>
        <taxon>Nitrosomonas</taxon>
    </lineage>
</organism>
<evidence type="ECO:0000256" key="2">
    <source>
        <dbReference type="ARBA" id="ARBA00022630"/>
    </source>
</evidence>
<keyword evidence="7" id="KW-1185">Reference proteome</keyword>
<accession>A0A1I4F0D6</accession>